<feature type="transmembrane region" description="Helical" evidence="1">
    <location>
        <begin position="136"/>
        <end position="169"/>
    </location>
</feature>
<name>A0A5J5LCW8_HALHI</name>
<dbReference type="Proteomes" id="UP000326244">
    <property type="component" value="Unassembled WGS sequence"/>
</dbReference>
<keyword evidence="1" id="KW-0812">Transmembrane</keyword>
<comment type="caution">
    <text evidence="2">The sequence shown here is derived from an EMBL/GenBank/DDBJ whole genome shotgun (WGS) entry which is preliminary data.</text>
</comment>
<feature type="transmembrane region" description="Helical" evidence="1">
    <location>
        <begin position="71"/>
        <end position="93"/>
    </location>
</feature>
<accession>A0A5J5LCW8</accession>
<dbReference type="AlphaFoldDB" id="A0A5J5LCW8"/>
<keyword evidence="1" id="KW-0472">Membrane</keyword>
<evidence type="ECO:0000256" key="1">
    <source>
        <dbReference type="SAM" id="Phobius"/>
    </source>
</evidence>
<sequence length="180" mass="18753">MTEAPQRTTSGSIGEIEPGVLAILSGVTTGLVGAVAYFLVPLVTSEYVNTGGRDSLEITYYILESFFEQSLFYHVGVLVLVPLVITALTLSLARRGGHAGRSTDVAVVTTVIVGPFVTVWLGAAIAWGAIAVQSPAIALLGIIFALPIAVILSACVAIVTAVSAVGSYVLVKRFRPRPPD</sequence>
<evidence type="ECO:0000313" key="3">
    <source>
        <dbReference type="Proteomes" id="UP000326244"/>
    </source>
</evidence>
<dbReference type="EMBL" id="RQWK01000003">
    <property type="protein sequence ID" value="KAA9404673.1"/>
    <property type="molecule type" value="Genomic_DNA"/>
</dbReference>
<evidence type="ECO:0000313" key="2">
    <source>
        <dbReference type="EMBL" id="KAA9404673.1"/>
    </source>
</evidence>
<feature type="transmembrane region" description="Helical" evidence="1">
    <location>
        <begin position="20"/>
        <end position="40"/>
    </location>
</feature>
<dbReference type="RefSeq" id="WP_151104234.1">
    <property type="nucleotide sequence ID" value="NZ_RQWK01000003.1"/>
</dbReference>
<keyword evidence="1" id="KW-1133">Transmembrane helix</keyword>
<proteinExistence type="predicted"/>
<protein>
    <submittedName>
        <fullName evidence="2">Uncharacterized protein</fullName>
    </submittedName>
</protein>
<reference evidence="2 3" key="1">
    <citation type="submission" date="2018-11" db="EMBL/GenBank/DDBJ databases">
        <title>Genomic analysis of Haloarcula hispanica CBA1121.</title>
        <authorList>
            <person name="Kim Y.B."/>
            <person name="Roh S.W."/>
        </authorList>
    </citation>
    <scope>NUCLEOTIDE SEQUENCE [LARGE SCALE GENOMIC DNA]</scope>
    <source>
        <strain evidence="2 3">CBA1121</strain>
    </source>
</reference>
<gene>
    <name evidence="2" type="ORF">EGO51_18355</name>
</gene>
<organism evidence="2 3">
    <name type="scientific">Haloarcula hispanica</name>
    <dbReference type="NCBI Taxonomy" id="51589"/>
    <lineage>
        <taxon>Archaea</taxon>
        <taxon>Methanobacteriati</taxon>
        <taxon>Methanobacteriota</taxon>
        <taxon>Stenosarchaea group</taxon>
        <taxon>Halobacteria</taxon>
        <taxon>Halobacteriales</taxon>
        <taxon>Haloarculaceae</taxon>
        <taxon>Haloarcula</taxon>
    </lineage>
</organism>
<feature type="transmembrane region" description="Helical" evidence="1">
    <location>
        <begin position="105"/>
        <end position="130"/>
    </location>
</feature>